<keyword evidence="8" id="KW-0449">Lipoprotein</keyword>
<keyword evidence="4" id="KW-0336">GPI-anchor</keyword>
<name>A0A1J0R586_9TRYP</name>
<keyword evidence="9" id="KW-0175">Coiled coil</keyword>
<dbReference type="InterPro" id="IPR025932">
    <property type="entry name" value="Trypano_VSG_B_N_dom"/>
</dbReference>
<proteinExistence type="predicted"/>
<evidence type="ECO:0000313" key="13">
    <source>
        <dbReference type="EMBL" id="APD73006.1"/>
    </source>
</evidence>
<feature type="coiled-coil region" evidence="9">
    <location>
        <begin position="346"/>
        <end position="373"/>
    </location>
</feature>
<protein>
    <submittedName>
        <fullName evidence="13">Variant surface glycoprotein 1125.155</fullName>
    </submittedName>
</protein>
<evidence type="ECO:0000256" key="1">
    <source>
        <dbReference type="ARBA" id="ARBA00002523"/>
    </source>
</evidence>
<evidence type="ECO:0000259" key="12">
    <source>
        <dbReference type="Pfam" id="PF13206"/>
    </source>
</evidence>
<evidence type="ECO:0000256" key="4">
    <source>
        <dbReference type="ARBA" id="ARBA00022622"/>
    </source>
</evidence>
<dbReference type="EMBL" id="KX699050">
    <property type="protein sequence ID" value="APD73006.1"/>
    <property type="molecule type" value="Genomic_DNA"/>
</dbReference>
<evidence type="ECO:0000256" key="7">
    <source>
        <dbReference type="ARBA" id="ARBA00023180"/>
    </source>
</evidence>
<feature type="domain" description="Trypanosome variant surface glycoprotein C-terminal" evidence="11">
    <location>
        <begin position="408"/>
        <end position="519"/>
    </location>
</feature>
<feature type="chain" id="PRO_5012091236" evidence="10">
    <location>
        <begin position="23"/>
        <end position="522"/>
    </location>
</feature>
<keyword evidence="3" id="KW-1003">Cell membrane</keyword>
<evidence type="ECO:0000256" key="9">
    <source>
        <dbReference type="SAM" id="Coils"/>
    </source>
</evidence>
<dbReference type="Pfam" id="PF13206">
    <property type="entry name" value="VSG_B"/>
    <property type="match status" value="1"/>
</dbReference>
<sequence length="522" mass="56433">MAASAIQALALAALLATTKAAASNIGDGDNAREHAILCQLLALTTGTPALDKTLPALAGVPQDLLDLNMSLADSSWTKMLTDDDGSPKSFPEDQLASKDYKDDWKGKWQTWANTATRLKKNQEAKYRLAAAGVNTLTETQRHYARLRVQNLLNETAAIAERTHLLANAVSSITQQTITAKLDEAEFGTAAAKAKYAANAGSGNPYNQNRGCANGGTVGEDQPLAYLVLCTCVSGATTQQKKACIKNVDINQQWDTIGAGNAKAAYEDIKKTCTLNGKAQITAQQIRSALQATRGLIRRDDTTGYFGKLESGGSCTGDSNSGMCVKYTDYVTGDNDKYDEIKWVAALRQAAKDLESREEKLKQWQILNEHLQTAAAKAWLISSEAKLIASTQVTPAAPEKHAAKKAPDCTQYHNKSKECTDNGCQWEGKSETDGKCIVDESKVKEQTNAPAGTGEQTSKCTGLDSKEKCEGVQGTPAPGKKSVCWWITYEECEGTLEKPYCRDYSFLLNKKLALMTASFMMAF</sequence>
<dbReference type="AlphaFoldDB" id="A0A1J0R586"/>
<organism evidence="13">
    <name type="scientific">Trypanosoma brucei</name>
    <dbReference type="NCBI Taxonomy" id="5691"/>
    <lineage>
        <taxon>Eukaryota</taxon>
        <taxon>Discoba</taxon>
        <taxon>Euglenozoa</taxon>
        <taxon>Kinetoplastea</taxon>
        <taxon>Metakinetoplastina</taxon>
        <taxon>Trypanosomatida</taxon>
        <taxon>Trypanosomatidae</taxon>
        <taxon>Trypanosoma</taxon>
    </lineage>
</organism>
<dbReference type="InterPro" id="IPR019609">
    <property type="entry name" value="Variant_surf_glycoprt_trypan_C"/>
</dbReference>
<dbReference type="VEuPathDB" id="TriTrypDB:Tb10.v4.0056"/>
<feature type="signal peptide" evidence="10">
    <location>
        <begin position="1"/>
        <end position="22"/>
    </location>
</feature>
<dbReference type="VEuPathDB" id="TriTrypDB:Tbg972.7.7520"/>
<dbReference type="VEuPathDB" id="TriTrypDB:Tb427_000093300"/>
<dbReference type="Pfam" id="PF10659">
    <property type="entry name" value="Trypan_glycop_C"/>
    <property type="match status" value="1"/>
</dbReference>
<evidence type="ECO:0000259" key="11">
    <source>
        <dbReference type="Pfam" id="PF10659"/>
    </source>
</evidence>
<keyword evidence="6" id="KW-0472">Membrane</keyword>
<evidence type="ECO:0000256" key="10">
    <source>
        <dbReference type="SAM" id="SignalP"/>
    </source>
</evidence>
<reference evidence="13" key="1">
    <citation type="submission" date="2016-08" db="EMBL/GenBank/DDBJ databases">
        <title>VSG repertoire of Trypanosoma brucei EATRO 1125.</title>
        <authorList>
            <person name="Cross G.A."/>
        </authorList>
    </citation>
    <scope>NUCLEOTIDE SEQUENCE</scope>
    <source>
        <strain evidence="13">EATRO 1125</strain>
    </source>
</reference>
<keyword evidence="7" id="KW-0325">Glycoprotein</keyword>
<keyword evidence="5 10" id="KW-0732">Signal</keyword>
<feature type="domain" description="Trypanosome variant surface glycoprotein B-type N-terminal" evidence="12">
    <location>
        <begin position="13"/>
        <end position="371"/>
    </location>
</feature>
<evidence type="ECO:0000256" key="5">
    <source>
        <dbReference type="ARBA" id="ARBA00022729"/>
    </source>
</evidence>
<evidence type="ECO:0000256" key="6">
    <source>
        <dbReference type="ARBA" id="ARBA00023136"/>
    </source>
</evidence>
<accession>A0A1J0R586</accession>
<comment type="function">
    <text evidence="1">VSG forms a coat on the surface of the parasite. The trypanosome evades the immune response of the host by expressing a series of antigenically distinct VSGs from an estimated 1000 VSG genes.</text>
</comment>
<evidence type="ECO:0000256" key="8">
    <source>
        <dbReference type="ARBA" id="ARBA00023288"/>
    </source>
</evidence>
<evidence type="ECO:0000256" key="3">
    <source>
        <dbReference type="ARBA" id="ARBA00022475"/>
    </source>
</evidence>
<dbReference type="GO" id="GO:0098552">
    <property type="term" value="C:side of membrane"/>
    <property type="evidence" value="ECO:0007669"/>
    <property type="project" value="UniProtKB-KW"/>
</dbReference>
<comment type="subcellular location">
    <subcellularLocation>
        <location evidence="2">Cell membrane</location>
        <topology evidence="2">Lipid-anchor</topology>
        <topology evidence="2">GPI-anchor</topology>
    </subcellularLocation>
</comment>
<evidence type="ECO:0000256" key="2">
    <source>
        <dbReference type="ARBA" id="ARBA00004609"/>
    </source>
</evidence>
<dbReference type="GO" id="GO:0005886">
    <property type="term" value="C:plasma membrane"/>
    <property type="evidence" value="ECO:0007669"/>
    <property type="project" value="UniProtKB-SubCell"/>
</dbReference>
<dbReference type="VEuPathDB" id="TriTrypDB:Tb1125.Tb10.v4.0056"/>